<comment type="caution">
    <text evidence="3">The sequence shown here is derived from an EMBL/GenBank/DDBJ whole genome shotgun (WGS) entry which is preliminary data.</text>
</comment>
<feature type="region of interest" description="Disordered" evidence="1">
    <location>
        <begin position="23"/>
        <end position="125"/>
    </location>
</feature>
<feature type="chain" id="PRO_5046852322" description="GPI anchored protein" evidence="2">
    <location>
        <begin position="21"/>
        <end position="151"/>
    </location>
</feature>
<keyword evidence="2" id="KW-0732">Signal</keyword>
<proteinExistence type="predicted"/>
<dbReference type="EMBL" id="JAXOVC010000002">
    <property type="protein sequence ID" value="KAK4505907.1"/>
    <property type="molecule type" value="Genomic_DNA"/>
</dbReference>
<evidence type="ECO:0008006" key="5">
    <source>
        <dbReference type="Google" id="ProtNLM"/>
    </source>
</evidence>
<dbReference type="Proteomes" id="UP001305779">
    <property type="component" value="Unassembled WGS sequence"/>
</dbReference>
<feature type="signal peptide" evidence="2">
    <location>
        <begin position="1"/>
        <end position="20"/>
    </location>
</feature>
<gene>
    <name evidence="3" type="ORF">PRZ48_003872</name>
</gene>
<evidence type="ECO:0000256" key="1">
    <source>
        <dbReference type="SAM" id="MobiDB-lite"/>
    </source>
</evidence>
<feature type="compositionally biased region" description="Low complexity" evidence="1">
    <location>
        <begin position="44"/>
        <end position="64"/>
    </location>
</feature>
<name>A0ABR0EWA6_ZASCE</name>
<feature type="compositionally biased region" description="Polar residues" evidence="1">
    <location>
        <begin position="115"/>
        <end position="124"/>
    </location>
</feature>
<evidence type="ECO:0000313" key="4">
    <source>
        <dbReference type="Proteomes" id="UP001305779"/>
    </source>
</evidence>
<evidence type="ECO:0000313" key="3">
    <source>
        <dbReference type="EMBL" id="KAK4505907.1"/>
    </source>
</evidence>
<protein>
    <recommendedName>
        <fullName evidence="5">GPI anchored protein</fullName>
    </recommendedName>
</protein>
<keyword evidence="4" id="KW-1185">Reference proteome</keyword>
<accession>A0ABR0EWA6</accession>
<organism evidence="3 4">
    <name type="scientific">Zasmidium cellare</name>
    <name type="common">Wine cellar mold</name>
    <name type="synonym">Racodium cellare</name>
    <dbReference type="NCBI Taxonomy" id="395010"/>
    <lineage>
        <taxon>Eukaryota</taxon>
        <taxon>Fungi</taxon>
        <taxon>Dikarya</taxon>
        <taxon>Ascomycota</taxon>
        <taxon>Pezizomycotina</taxon>
        <taxon>Dothideomycetes</taxon>
        <taxon>Dothideomycetidae</taxon>
        <taxon>Mycosphaerellales</taxon>
        <taxon>Mycosphaerellaceae</taxon>
        <taxon>Zasmidium</taxon>
    </lineage>
</organism>
<feature type="compositionally biased region" description="Low complexity" evidence="1">
    <location>
        <begin position="72"/>
        <end position="105"/>
    </location>
</feature>
<evidence type="ECO:0000256" key="2">
    <source>
        <dbReference type="SAM" id="SignalP"/>
    </source>
</evidence>
<sequence length="151" mass="14804">MKTIRSLILPLLATLPFTLAQSSSSSSSTLHIPGPMEQSVTALSGTRSVTATSSTSDSSSPTVSIPGPMEQSITTSASDSSTTVEPAVTASSSATTSSSSSSSEAPGGGDDATRTGVSQSQGTSGAEAMLGSVKLEQMVMMGLGLGAALAV</sequence>
<reference evidence="3 4" key="1">
    <citation type="journal article" date="2023" name="G3 (Bethesda)">
        <title>A chromosome-level genome assembly of Zasmidium syzygii isolated from banana leaves.</title>
        <authorList>
            <person name="van Westerhoven A.C."/>
            <person name="Mehrabi R."/>
            <person name="Talebi R."/>
            <person name="Steentjes M.B.F."/>
            <person name="Corcolon B."/>
            <person name="Chong P.A."/>
            <person name="Kema G.H.J."/>
            <person name="Seidl M.F."/>
        </authorList>
    </citation>
    <scope>NUCLEOTIDE SEQUENCE [LARGE SCALE GENOMIC DNA]</scope>
    <source>
        <strain evidence="3 4">P124</strain>
    </source>
</reference>